<organism evidence="1 2">
    <name type="scientific">Marasmius crinis-equi</name>
    <dbReference type="NCBI Taxonomy" id="585013"/>
    <lineage>
        <taxon>Eukaryota</taxon>
        <taxon>Fungi</taxon>
        <taxon>Dikarya</taxon>
        <taxon>Basidiomycota</taxon>
        <taxon>Agaricomycotina</taxon>
        <taxon>Agaricomycetes</taxon>
        <taxon>Agaricomycetidae</taxon>
        <taxon>Agaricales</taxon>
        <taxon>Marasmiineae</taxon>
        <taxon>Marasmiaceae</taxon>
        <taxon>Marasmius</taxon>
    </lineage>
</organism>
<evidence type="ECO:0000313" key="1">
    <source>
        <dbReference type="EMBL" id="KAL0564505.1"/>
    </source>
</evidence>
<keyword evidence="2" id="KW-1185">Reference proteome</keyword>
<evidence type="ECO:0000313" key="2">
    <source>
        <dbReference type="Proteomes" id="UP001465976"/>
    </source>
</evidence>
<proteinExistence type="predicted"/>
<sequence length="165" mass="19009">MHSLRYRVLKLSQKYKARKKIVDAFILNESGEGGDGMKLAKWRRYKRVVETLGLDGQSDEESSYDEIGGTQMEIFKVYRLGWRANSVTEALHAIDEEGFTMERKKVKGKGGAKPAPRKHVPEECSFQRRAVEELPRALYRKEWLAEQGPLTLSELKIDDSAFDWD</sequence>
<gene>
    <name evidence="1" type="ORF">V5O48_017538</name>
</gene>
<dbReference type="EMBL" id="JBAHYK010002741">
    <property type="protein sequence ID" value="KAL0564505.1"/>
    <property type="molecule type" value="Genomic_DNA"/>
</dbReference>
<reference evidence="1 2" key="1">
    <citation type="submission" date="2024-02" db="EMBL/GenBank/DDBJ databases">
        <title>A draft genome for the cacao thread blight pathogen Marasmius crinis-equi.</title>
        <authorList>
            <person name="Cohen S.P."/>
            <person name="Baruah I.K."/>
            <person name="Amoako-Attah I."/>
            <person name="Bukari Y."/>
            <person name="Meinhardt L.W."/>
            <person name="Bailey B.A."/>
        </authorList>
    </citation>
    <scope>NUCLEOTIDE SEQUENCE [LARGE SCALE GENOMIC DNA]</scope>
    <source>
        <strain evidence="1 2">GH-76</strain>
    </source>
</reference>
<name>A0ABR3ENP2_9AGAR</name>
<evidence type="ECO:0008006" key="3">
    <source>
        <dbReference type="Google" id="ProtNLM"/>
    </source>
</evidence>
<accession>A0ABR3ENP2</accession>
<protein>
    <recommendedName>
        <fullName evidence="3">Transposase</fullName>
    </recommendedName>
</protein>
<comment type="caution">
    <text evidence="1">The sequence shown here is derived from an EMBL/GenBank/DDBJ whole genome shotgun (WGS) entry which is preliminary data.</text>
</comment>
<dbReference type="Proteomes" id="UP001465976">
    <property type="component" value="Unassembled WGS sequence"/>
</dbReference>